<accession>X1BUN9</accession>
<dbReference type="EMBL" id="BART01014102">
    <property type="protein sequence ID" value="GAG84872.1"/>
    <property type="molecule type" value="Genomic_DNA"/>
</dbReference>
<dbReference type="InterPro" id="IPR035986">
    <property type="entry name" value="PKD_dom_sf"/>
</dbReference>
<dbReference type="CDD" id="cd00146">
    <property type="entry name" value="PKD"/>
    <property type="match status" value="1"/>
</dbReference>
<dbReference type="SUPFAM" id="SSF49299">
    <property type="entry name" value="PKD domain"/>
    <property type="match status" value="1"/>
</dbReference>
<reference evidence="2" key="1">
    <citation type="journal article" date="2014" name="Front. Microbiol.">
        <title>High frequency of phylogenetically diverse reductive dehalogenase-homologous genes in deep subseafloor sedimentary metagenomes.</title>
        <authorList>
            <person name="Kawai M."/>
            <person name="Futagami T."/>
            <person name="Toyoda A."/>
            <person name="Takaki Y."/>
            <person name="Nishi S."/>
            <person name="Hori S."/>
            <person name="Arai W."/>
            <person name="Tsubouchi T."/>
            <person name="Morono Y."/>
            <person name="Uchiyama I."/>
            <person name="Ito T."/>
            <person name="Fujiyama A."/>
            <person name="Inagaki F."/>
            <person name="Takami H."/>
        </authorList>
    </citation>
    <scope>NUCLEOTIDE SEQUENCE</scope>
    <source>
        <strain evidence="2">Expedition CK06-06</strain>
    </source>
</reference>
<comment type="caution">
    <text evidence="2">The sequence shown here is derived from an EMBL/GenBank/DDBJ whole genome shotgun (WGS) entry which is preliminary data.</text>
</comment>
<dbReference type="PROSITE" id="PS50093">
    <property type="entry name" value="PKD"/>
    <property type="match status" value="1"/>
</dbReference>
<evidence type="ECO:0000259" key="1">
    <source>
        <dbReference type="PROSITE" id="PS50093"/>
    </source>
</evidence>
<gene>
    <name evidence="2" type="ORF">S01H4_28385</name>
</gene>
<organism evidence="2">
    <name type="scientific">marine sediment metagenome</name>
    <dbReference type="NCBI Taxonomy" id="412755"/>
    <lineage>
        <taxon>unclassified sequences</taxon>
        <taxon>metagenomes</taxon>
        <taxon>ecological metagenomes</taxon>
    </lineage>
</organism>
<name>X1BUN9_9ZZZZ</name>
<sequence length="46" mass="4902">MVGIPPEFNASNSFDLDGNITDYSWDFGDGTTGSGEITIHTYTSNG</sequence>
<dbReference type="Gene3D" id="2.60.40.10">
    <property type="entry name" value="Immunoglobulins"/>
    <property type="match status" value="1"/>
</dbReference>
<proteinExistence type="predicted"/>
<dbReference type="InterPro" id="IPR000601">
    <property type="entry name" value="PKD_dom"/>
</dbReference>
<dbReference type="AlphaFoldDB" id="X1BUN9"/>
<dbReference type="InterPro" id="IPR013783">
    <property type="entry name" value="Ig-like_fold"/>
</dbReference>
<feature type="non-terminal residue" evidence="2">
    <location>
        <position position="46"/>
    </location>
</feature>
<evidence type="ECO:0000313" key="2">
    <source>
        <dbReference type="EMBL" id="GAG84872.1"/>
    </source>
</evidence>
<dbReference type="Pfam" id="PF18911">
    <property type="entry name" value="PKD_4"/>
    <property type="match status" value="1"/>
</dbReference>
<protein>
    <recommendedName>
        <fullName evidence="1">PKD domain-containing protein</fullName>
    </recommendedName>
</protein>
<feature type="domain" description="PKD" evidence="1">
    <location>
        <begin position="18"/>
        <end position="46"/>
    </location>
</feature>